<dbReference type="PANTHER" id="PTHR34582:SF6">
    <property type="entry name" value="UPF0702 TRANSMEMBRANE PROTEIN YCAP"/>
    <property type="match status" value="1"/>
</dbReference>
<keyword evidence="5 7" id="KW-1133">Transmembrane helix</keyword>
<keyword evidence="3" id="KW-1003">Cell membrane</keyword>
<dbReference type="Pfam" id="PF04239">
    <property type="entry name" value="DUF421"/>
    <property type="match status" value="1"/>
</dbReference>
<evidence type="ECO:0000313" key="9">
    <source>
        <dbReference type="EMBL" id="MZL69533.1"/>
    </source>
</evidence>
<dbReference type="RefSeq" id="WP_021659090.1">
    <property type="nucleotide sequence ID" value="NZ_FQVY01000001.1"/>
</dbReference>
<evidence type="ECO:0000256" key="7">
    <source>
        <dbReference type="SAM" id="Phobius"/>
    </source>
</evidence>
<evidence type="ECO:0000256" key="5">
    <source>
        <dbReference type="ARBA" id="ARBA00022989"/>
    </source>
</evidence>
<organism evidence="10 11">
    <name type="scientific">Bittarella massiliensis</name>
    <name type="common">ex Durand et al. 2017</name>
    <dbReference type="NCBI Taxonomy" id="1720313"/>
    <lineage>
        <taxon>Bacteria</taxon>
        <taxon>Bacillati</taxon>
        <taxon>Bacillota</taxon>
        <taxon>Clostridia</taxon>
        <taxon>Eubacteriales</taxon>
        <taxon>Oscillospiraceae</taxon>
        <taxon>Bittarella (ex Durand et al. 2017)</taxon>
    </lineage>
</organism>
<evidence type="ECO:0000256" key="3">
    <source>
        <dbReference type="ARBA" id="ARBA00022475"/>
    </source>
</evidence>
<name>A0AAQ1RV67_9FIRM</name>
<evidence type="ECO:0000259" key="8">
    <source>
        <dbReference type="Pfam" id="PF04239"/>
    </source>
</evidence>
<reference evidence="10" key="1">
    <citation type="submission" date="2016-11" db="EMBL/GenBank/DDBJ databases">
        <authorList>
            <person name="Varghese N."/>
            <person name="Submissions S."/>
        </authorList>
    </citation>
    <scope>NUCLEOTIDE SEQUENCE</scope>
    <source>
        <strain evidence="10">DSM 4029</strain>
    </source>
</reference>
<keyword evidence="4 7" id="KW-0812">Transmembrane</keyword>
<feature type="domain" description="YetF C-terminal" evidence="8">
    <location>
        <begin position="79"/>
        <end position="210"/>
    </location>
</feature>
<dbReference type="InterPro" id="IPR023090">
    <property type="entry name" value="UPF0702_alpha/beta_dom_sf"/>
</dbReference>
<evidence type="ECO:0000256" key="6">
    <source>
        <dbReference type="ARBA" id="ARBA00023136"/>
    </source>
</evidence>
<dbReference type="PANTHER" id="PTHR34582">
    <property type="entry name" value="UPF0702 TRANSMEMBRANE PROTEIN YCAP"/>
    <property type="match status" value="1"/>
</dbReference>
<comment type="caution">
    <text evidence="10">The sequence shown here is derived from an EMBL/GenBank/DDBJ whole genome shotgun (WGS) entry which is preliminary data.</text>
</comment>
<dbReference type="Proteomes" id="UP000184089">
    <property type="component" value="Unassembled WGS sequence"/>
</dbReference>
<gene>
    <name evidence="9" type="ORF">GT747_07145</name>
    <name evidence="10" type="ORF">SAMN05444424_0633</name>
</gene>
<dbReference type="EMBL" id="WWVX01000004">
    <property type="protein sequence ID" value="MZL69533.1"/>
    <property type="molecule type" value="Genomic_DNA"/>
</dbReference>
<accession>A0AAQ1RV67</accession>
<protein>
    <submittedName>
        <fullName evidence="9">DUF421 domain-containing protein</fullName>
    </submittedName>
    <submittedName>
        <fullName evidence="10">Uncharacterized membrane protein YcaP, DUF421 family</fullName>
    </submittedName>
</protein>
<dbReference type="Gene3D" id="3.30.240.20">
    <property type="entry name" value="bsu07140 like domains"/>
    <property type="match status" value="2"/>
</dbReference>
<feature type="transmembrane region" description="Helical" evidence="7">
    <location>
        <begin position="56"/>
        <end position="76"/>
    </location>
</feature>
<evidence type="ECO:0000256" key="2">
    <source>
        <dbReference type="ARBA" id="ARBA00006448"/>
    </source>
</evidence>
<dbReference type="InterPro" id="IPR007353">
    <property type="entry name" value="DUF421"/>
</dbReference>
<dbReference type="EMBL" id="FQVY01000001">
    <property type="protein sequence ID" value="SHF77360.1"/>
    <property type="molecule type" value="Genomic_DNA"/>
</dbReference>
<dbReference type="Proteomes" id="UP000474718">
    <property type="component" value="Unassembled WGS sequence"/>
</dbReference>
<evidence type="ECO:0000313" key="11">
    <source>
        <dbReference type="Proteomes" id="UP000184089"/>
    </source>
</evidence>
<comment type="subcellular location">
    <subcellularLocation>
        <location evidence="1">Cell membrane</location>
        <topology evidence="1">Multi-pass membrane protein</topology>
    </subcellularLocation>
</comment>
<dbReference type="GO" id="GO:0005886">
    <property type="term" value="C:plasma membrane"/>
    <property type="evidence" value="ECO:0007669"/>
    <property type="project" value="UniProtKB-SubCell"/>
</dbReference>
<reference evidence="9 12" key="3">
    <citation type="journal article" date="2019" name="Nat. Med.">
        <title>A library of human gut bacterial isolates paired with longitudinal multiomics data enables mechanistic microbiome research.</title>
        <authorList>
            <person name="Poyet M."/>
            <person name="Groussin M."/>
            <person name="Gibbons S.M."/>
            <person name="Avila-Pacheco J."/>
            <person name="Jiang X."/>
            <person name="Kearney S.M."/>
            <person name="Perrotta A.R."/>
            <person name="Berdy B."/>
            <person name="Zhao S."/>
            <person name="Lieberman T.D."/>
            <person name="Swanson P.K."/>
            <person name="Smith M."/>
            <person name="Roesemann S."/>
            <person name="Alexander J.E."/>
            <person name="Rich S.A."/>
            <person name="Livny J."/>
            <person name="Vlamakis H."/>
            <person name="Clish C."/>
            <person name="Bullock K."/>
            <person name="Deik A."/>
            <person name="Scott J."/>
            <person name="Pierce K.A."/>
            <person name="Xavier R.J."/>
            <person name="Alm E.J."/>
        </authorList>
    </citation>
    <scope>NUCLEOTIDE SEQUENCE [LARGE SCALE GENOMIC DNA]</scope>
    <source>
        <strain evidence="9 12">BIOML-A2</strain>
    </source>
</reference>
<evidence type="ECO:0000313" key="12">
    <source>
        <dbReference type="Proteomes" id="UP000474718"/>
    </source>
</evidence>
<proteinExistence type="inferred from homology"/>
<keyword evidence="6 7" id="KW-0472">Membrane</keyword>
<reference evidence="11" key="2">
    <citation type="submission" date="2016-11" db="EMBL/GenBank/DDBJ databases">
        <authorList>
            <person name="Jaros S."/>
            <person name="Januszkiewicz K."/>
            <person name="Wedrychowicz H."/>
        </authorList>
    </citation>
    <scope>NUCLEOTIDE SEQUENCE [LARGE SCALE GENOMIC DNA]</scope>
    <source>
        <strain evidence="11">DSM 4029</strain>
    </source>
</reference>
<evidence type="ECO:0000256" key="4">
    <source>
        <dbReference type="ARBA" id="ARBA00022692"/>
    </source>
</evidence>
<keyword evidence="12" id="KW-1185">Reference proteome</keyword>
<evidence type="ECO:0000256" key="1">
    <source>
        <dbReference type="ARBA" id="ARBA00004651"/>
    </source>
</evidence>
<comment type="similarity">
    <text evidence="2">Belongs to the UPF0702 family.</text>
</comment>
<sequence>MLVLIVRTTILYAIVVIALRLMGKRQISEMQPSELVTTILISNIVSLPIENTDIPILAGILPIFLIICYEVFLSFFSLKSNRFRKMVTGTPIVVVREGKIVQNELEKLRMTVEDLLEELRLKDIFSLEDVYYAIVETNGKLSVLQRFSAATVQNKDMQIAGTDPTPQLVVISDGKLMEQALRDCGIDRQFVEDKLAASHCRIPDVLLMTCDSYRNIRIVKKEGN</sequence>
<feature type="transmembrane region" description="Helical" evidence="7">
    <location>
        <begin position="6"/>
        <end position="23"/>
    </location>
</feature>
<evidence type="ECO:0000313" key="10">
    <source>
        <dbReference type="EMBL" id="SHF77360.1"/>
    </source>
</evidence>
<dbReference type="AlphaFoldDB" id="A0AAQ1RV67"/>